<protein>
    <recommendedName>
        <fullName evidence="6">Probable transcription termination protein NusA</fullName>
    </recommendedName>
</protein>
<organism evidence="10 11">
    <name type="scientific">Methanocaldococcus lauensis</name>
    <dbReference type="NCBI Taxonomy" id="2546128"/>
    <lineage>
        <taxon>Archaea</taxon>
        <taxon>Methanobacteriati</taxon>
        <taxon>Methanobacteriota</taxon>
        <taxon>Methanomada group</taxon>
        <taxon>Methanococci</taxon>
        <taxon>Methanococcales</taxon>
        <taxon>Methanocaldococcaceae</taxon>
        <taxon>Methanocaldococcus</taxon>
    </lineage>
</organism>
<evidence type="ECO:0000256" key="7">
    <source>
        <dbReference type="PROSITE-ProRule" id="PRU00117"/>
    </source>
</evidence>
<comment type="similarity">
    <text evidence="6">Belongs to the NusA family.</text>
</comment>
<gene>
    <name evidence="6 10" type="primary">nusA</name>
    <name evidence="10" type="ORF">MLAUSG7_1527</name>
</gene>
<keyword evidence="3 7" id="KW-0694">RNA-binding</keyword>
<dbReference type="SUPFAM" id="SSF54814">
    <property type="entry name" value="Prokaryotic type KH domain (KH-domain type II)"/>
    <property type="match status" value="2"/>
</dbReference>
<dbReference type="EMBL" id="LR792632">
    <property type="protein sequence ID" value="CAB3289997.1"/>
    <property type="molecule type" value="Genomic_DNA"/>
</dbReference>
<dbReference type="GO" id="GO:0006353">
    <property type="term" value="P:DNA-templated transcription termination"/>
    <property type="evidence" value="ECO:0007669"/>
    <property type="project" value="UniProtKB-UniRule"/>
</dbReference>
<evidence type="ECO:0000256" key="5">
    <source>
        <dbReference type="ARBA" id="ARBA00023163"/>
    </source>
</evidence>
<dbReference type="NCBIfam" id="TIGR01952">
    <property type="entry name" value="nusA_arch"/>
    <property type="match status" value="1"/>
</dbReference>
<evidence type="ECO:0000256" key="2">
    <source>
        <dbReference type="ARBA" id="ARBA00022490"/>
    </source>
</evidence>
<dbReference type="GO" id="GO:0005829">
    <property type="term" value="C:cytosol"/>
    <property type="evidence" value="ECO:0007669"/>
    <property type="project" value="TreeGrafter"/>
</dbReference>
<evidence type="ECO:0000256" key="4">
    <source>
        <dbReference type="ARBA" id="ARBA00023015"/>
    </source>
</evidence>
<dbReference type="InterPro" id="IPR015946">
    <property type="entry name" value="KH_dom-like_a/b"/>
</dbReference>
<dbReference type="NCBIfam" id="NF006261">
    <property type="entry name" value="PRK08406.1-5"/>
    <property type="match status" value="1"/>
</dbReference>
<keyword evidence="1 6" id="KW-0806">Transcription termination</keyword>
<dbReference type="PROSITE" id="PS50084">
    <property type="entry name" value="KH_TYPE_1"/>
    <property type="match status" value="1"/>
</dbReference>
<dbReference type="Gene3D" id="3.30.300.20">
    <property type="match status" value="2"/>
</dbReference>
<comment type="function">
    <text evidence="6">Participates in transcription termination.</text>
</comment>
<reference evidence="10 11" key="1">
    <citation type="submission" date="2020-04" db="EMBL/GenBank/DDBJ databases">
        <authorList>
            <consortium name="Genoscope - CEA"/>
            <person name="William W."/>
        </authorList>
    </citation>
    <scope>NUCLEOTIDE SEQUENCE [LARGE SCALE GENOMIC DNA]</scope>
    <source>
        <strain evidence="10 11">SG7</strain>
    </source>
</reference>
<dbReference type="KEGG" id="mesg:MLAUSG7_1527"/>
<accession>A0A8D6PTS4</accession>
<evidence type="ECO:0000313" key="11">
    <source>
        <dbReference type="Proteomes" id="UP000679213"/>
    </source>
</evidence>
<dbReference type="HAMAP" id="MF_00945_A">
    <property type="entry name" value="NusA_A"/>
    <property type="match status" value="1"/>
</dbReference>
<feature type="region of interest" description="Disordered" evidence="8">
    <location>
        <begin position="148"/>
        <end position="187"/>
    </location>
</feature>
<dbReference type="SMART" id="SM00322">
    <property type="entry name" value="KH"/>
    <property type="match status" value="1"/>
</dbReference>
<dbReference type="Pfam" id="PF07650">
    <property type="entry name" value="KH_2"/>
    <property type="match status" value="1"/>
</dbReference>
<name>A0A8D6PTS4_9EURY</name>
<feature type="compositionally biased region" description="Basic and acidic residues" evidence="8">
    <location>
        <begin position="156"/>
        <end position="187"/>
    </location>
</feature>
<keyword evidence="5 6" id="KW-0804">Transcription</keyword>
<proteinExistence type="inferred from homology"/>
<keyword evidence="4 6" id="KW-0805">Transcription regulation</keyword>
<sequence length="187" mass="21434">MAKVRLTTEEIMKIGFFEKIANVPIIDCVLNDERVAFIVKEGDIGAAIGKGGENVKTAEEKFGKKVDIIEYSNDWRKFIRNIFAPIQLEDVWVKRVGKDVVAFIKINPKVRRAVFGEKGKNLERALKILKRHTKITKIKVIVENQKFKRKGVRKPVTKEQQQEQAEKESKVAQEAEAQQDVKETTNE</sequence>
<dbReference type="InterPro" id="IPR004087">
    <property type="entry name" value="KH_dom"/>
</dbReference>
<dbReference type="CDD" id="cd22531">
    <property type="entry name" value="KH-II_NusA_arch_rpt2"/>
    <property type="match status" value="1"/>
</dbReference>
<evidence type="ECO:0000259" key="9">
    <source>
        <dbReference type="SMART" id="SM00322"/>
    </source>
</evidence>
<dbReference type="InterPro" id="IPR009019">
    <property type="entry name" value="KH_sf_prok-type"/>
</dbReference>
<evidence type="ECO:0000256" key="6">
    <source>
        <dbReference type="HAMAP-Rule" id="MF_00945"/>
    </source>
</evidence>
<evidence type="ECO:0000256" key="8">
    <source>
        <dbReference type="SAM" id="MobiDB-lite"/>
    </source>
</evidence>
<dbReference type="GO" id="GO:0003723">
    <property type="term" value="F:RNA binding"/>
    <property type="evidence" value="ECO:0007669"/>
    <property type="project" value="UniProtKB-UniRule"/>
</dbReference>
<evidence type="ECO:0000313" key="10">
    <source>
        <dbReference type="EMBL" id="CAB3289997.1"/>
    </source>
</evidence>
<comment type="subcellular location">
    <subcellularLocation>
        <location evidence="6">Cytoplasm</location>
    </subcellularLocation>
</comment>
<dbReference type="PANTHER" id="PTHR22648">
    <property type="entry name" value="TRANSCRIPTION TERMINATION FACTOR NUSA"/>
    <property type="match status" value="1"/>
</dbReference>
<feature type="domain" description="K Homology" evidence="9">
    <location>
        <begin position="31"/>
        <end position="98"/>
    </location>
</feature>
<dbReference type="InterPro" id="IPR004044">
    <property type="entry name" value="KH_dom_type_2"/>
</dbReference>
<dbReference type="InterPro" id="IPR030842">
    <property type="entry name" value="TF_NusA_bacterial"/>
</dbReference>
<evidence type="ECO:0000256" key="3">
    <source>
        <dbReference type="ARBA" id="ARBA00022884"/>
    </source>
</evidence>
<dbReference type="RefSeq" id="WP_214399843.1">
    <property type="nucleotide sequence ID" value="NZ_LR792632.1"/>
</dbReference>
<dbReference type="GO" id="GO:0031564">
    <property type="term" value="P:transcription antitermination"/>
    <property type="evidence" value="ECO:0007669"/>
    <property type="project" value="InterPro"/>
</dbReference>
<keyword evidence="11" id="KW-1185">Reference proteome</keyword>
<keyword evidence="2 6" id="KW-0963">Cytoplasm</keyword>
<dbReference type="InterPro" id="IPR010212">
    <property type="entry name" value="NusA_arc"/>
</dbReference>
<dbReference type="Proteomes" id="UP000679213">
    <property type="component" value="Chromosome I"/>
</dbReference>
<dbReference type="GeneID" id="65884308"/>
<dbReference type="PANTHER" id="PTHR22648:SF0">
    <property type="entry name" value="TRANSCRIPTION TERMINATION_ANTITERMINATION PROTEIN NUSA"/>
    <property type="match status" value="1"/>
</dbReference>
<dbReference type="AlphaFoldDB" id="A0A8D6PTS4"/>
<evidence type="ECO:0000256" key="1">
    <source>
        <dbReference type="ARBA" id="ARBA00022472"/>
    </source>
</evidence>